<dbReference type="SUPFAM" id="SSF57667">
    <property type="entry name" value="beta-beta-alpha zinc fingers"/>
    <property type="match status" value="2"/>
</dbReference>
<name>A0A1V9X6I3_9ACAR</name>
<dbReference type="Pfam" id="PF13894">
    <property type="entry name" value="zf-C2H2_4"/>
    <property type="match status" value="1"/>
</dbReference>
<dbReference type="STRING" id="418985.A0A1V9X6I3"/>
<gene>
    <name evidence="11" type="ORF">BIW11_01917</name>
</gene>
<dbReference type="PANTHER" id="PTHR16515:SF49">
    <property type="entry name" value="GASTRULA ZINC FINGER PROTEIN XLCGF49.1-LIKE-RELATED"/>
    <property type="match status" value="1"/>
</dbReference>
<dbReference type="InParanoid" id="A0A1V9X6I3"/>
<dbReference type="Proteomes" id="UP000192247">
    <property type="component" value="Unassembled WGS sequence"/>
</dbReference>
<dbReference type="AlphaFoldDB" id="A0A1V9X6I3"/>
<dbReference type="FunFam" id="3.30.160.60:FF:000110">
    <property type="entry name" value="Zinc finger protein-like"/>
    <property type="match status" value="1"/>
</dbReference>
<dbReference type="GO" id="GO:0008270">
    <property type="term" value="F:zinc ion binding"/>
    <property type="evidence" value="ECO:0007669"/>
    <property type="project" value="UniProtKB-KW"/>
</dbReference>
<dbReference type="SMART" id="SM00355">
    <property type="entry name" value="ZnF_C2H2"/>
    <property type="match status" value="4"/>
</dbReference>
<dbReference type="PANTHER" id="PTHR16515">
    <property type="entry name" value="PR DOMAIN ZINC FINGER PROTEIN"/>
    <property type="match status" value="1"/>
</dbReference>
<proteinExistence type="predicted"/>
<feature type="domain" description="C2H2-type" evidence="10">
    <location>
        <begin position="42"/>
        <end position="69"/>
    </location>
</feature>
<comment type="subcellular location">
    <subcellularLocation>
        <location evidence="1">Nucleus</location>
    </subcellularLocation>
</comment>
<evidence type="ECO:0000256" key="2">
    <source>
        <dbReference type="ARBA" id="ARBA00022723"/>
    </source>
</evidence>
<keyword evidence="12" id="KW-1185">Reference proteome</keyword>
<evidence type="ECO:0000313" key="12">
    <source>
        <dbReference type="Proteomes" id="UP000192247"/>
    </source>
</evidence>
<sequence length="169" mass="20009">MHLGVVRDEYRGPHMCSFCDKPFTSRGYLKIHEKIHRGELDFECDHCNARFATHNKLNQHLVVHSSVRPYECSRCHKTFKLLSAERRHEMTHSDERKFKCEKCSARFKVIDYLRRHMRMHKTHVVDVEEVSYRCGRLRHNGMVKSNGCARRVAHSSIAITGRCELDERE</sequence>
<feature type="domain" description="C2H2-type" evidence="10">
    <location>
        <begin position="98"/>
        <end position="120"/>
    </location>
</feature>
<keyword evidence="4 9" id="KW-0863">Zinc-finger</keyword>
<evidence type="ECO:0000313" key="11">
    <source>
        <dbReference type="EMBL" id="OQR69016.1"/>
    </source>
</evidence>
<comment type="caution">
    <text evidence="11">The sequence shown here is derived from an EMBL/GenBank/DDBJ whole genome shotgun (WGS) entry which is preliminary data.</text>
</comment>
<feature type="domain" description="C2H2-type" evidence="10">
    <location>
        <begin position="14"/>
        <end position="41"/>
    </location>
</feature>
<dbReference type="GO" id="GO:0005634">
    <property type="term" value="C:nucleus"/>
    <property type="evidence" value="ECO:0007669"/>
    <property type="project" value="UniProtKB-SubCell"/>
</dbReference>
<evidence type="ECO:0000256" key="7">
    <source>
        <dbReference type="ARBA" id="ARBA00023163"/>
    </source>
</evidence>
<evidence type="ECO:0000256" key="3">
    <source>
        <dbReference type="ARBA" id="ARBA00022737"/>
    </source>
</evidence>
<keyword evidence="7" id="KW-0804">Transcription</keyword>
<dbReference type="EMBL" id="MNPL01022508">
    <property type="protein sequence ID" value="OQR69016.1"/>
    <property type="molecule type" value="Genomic_DNA"/>
</dbReference>
<evidence type="ECO:0000256" key="5">
    <source>
        <dbReference type="ARBA" id="ARBA00022833"/>
    </source>
</evidence>
<organism evidence="11 12">
    <name type="scientific">Tropilaelaps mercedesae</name>
    <dbReference type="NCBI Taxonomy" id="418985"/>
    <lineage>
        <taxon>Eukaryota</taxon>
        <taxon>Metazoa</taxon>
        <taxon>Ecdysozoa</taxon>
        <taxon>Arthropoda</taxon>
        <taxon>Chelicerata</taxon>
        <taxon>Arachnida</taxon>
        <taxon>Acari</taxon>
        <taxon>Parasitiformes</taxon>
        <taxon>Mesostigmata</taxon>
        <taxon>Gamasina</taxon>
        <taxon>Dermanyssoidea</taxon>
        <taxon>Laelapidae</taxon>
        <taxon>Tropilaelaps</taxon>
    </lineage>
</organism>
<dbReference type="PROSITE" id="PS00028">
    <property type="entry name" value="ZINC_FINGER_C2H2_1"/>
    <property type="match status" value="4"/>
</dbReference>
<evidence type="ECO:0000256" key="6">
    <source>
        <dbReference type="ARBA" id="ARBA00023015"/>
    </source>
</evidence>
<keyword evidence="3" id="KW-0677">Repeat</keyword>
<evidence type="ECO:0000256" key="1">
    <source>
        <dbReference type="ARBA" id="ARBA00004123"/>
    </source>
</evidence>
<keyword evidence="5" id="KW-0862">Zinc</keyword>
<protein>
    <submittedName>
        <fullName evidence="11">Zinc finger protein-like</fullName>
    </submittedName>
</protein>
<dbReference type="Pfam" id="PF00096">
    <property type="entry name" value="zf-C2H2"/>
    <property type="match status" value="2"/>
</dbReference>
<keyword evidence="6" id="KW-0805">Transcription regulation</keyword>
<reference evidence="11 12" key="1">
    <citation type="journal article" date="2017" name="Gigascience">
        <title>Draft genome of the honey bee ectoparasitic mite, Tropilaelaps mercedesae, is shaped by the parasitic life history.</title>
        <authorList>
            <person name="Dong X."/>
            <person name="Armstrong S.D."/>
            <person name="Xia D."/>
            <person name="Makepeace B.L."/>
            <person name="Darby A.C."/>
            <person name="Kadowaki T."/>
        </authorList>
    </citation>
    <scope>NUCLEOTIDE SEQUENCE [LARGE SCALE GENOMIC DNA]</scope>
    <source>
        <strain evidence="11">Wuxi-XJTLU</strain>
    </source>
</reference>
<evidence type="ECO:0000259" key="10">
    <source>
        <dbReference type="PROSITE" id="PS50157"/>
    </source>
</evidence>
<dbReference type="InterPro" id="IPR013087">
    <property type="entry name" value="Znf_C2H2_type"/>
</dbReference>
<evidence type="ECO:0000256" key="9">
    <source>
        <dbReference type="PROSITE-ProRule" id="PRU00042"/>
    </source>
</evidence>
<dbReference type="GO" id="GO:0010468">
    <property type="term" value="P:regulation of gene expression"/>
    <property type="evidence" value="ECO:0007669"/>
    <property type="project" value="TreeGrafter"/>
</dbReference>
<evidence type="ECO:0000256" key="8">
    <source>
        <dbReference type="ARBA" id="ARBA00023242"/>
    </source>
</evidence>
<dbReference type="InterPro" id="IPR036236">
    <property type="entry name" value="Znf_C2H2_sf"/>
</dbReference>
<evidence type="ECO:0000256" key="4">
    <source>
        <dbReference type="ARBA" id="ARBA00022771"/>
    </source>
</evidence>
<keyword evidence="2" id="KW-0479">Metal-binding</keyword>
<dbReference type="PROSITE" id="PS50157">
    <property type="entry name" value="ZINC_FINGER_C2H2_2"/>
    <property type="match status" value="4"/>
</dbReference>
<feature type="domain" description="C2H2-type" evidence="10">
    <location>
        <begin position="70"/>
        <end position="97"/>
    </location>
</feature>
<dbReference type="Gene3D" id="3.30.160.60">
    <property type="entry name" value="Classic Zinc Finger"/>
    <property type="match status" value="4"/>
</dbReference>
<keyword evidence="8" id="KW-0539">Nucleus</keyword>
<accession>A0A1V9X6I3</accession>
<dbReference type="OrthoDB" id="6077919at2759"/>
<dbReference type="InterPro" id="IPR050331">
    <property type="entry name" value="Zinc_finger"/>
</dbReference>
<dbReference type="FunFam" id="3.30.160.60:FF:000012">
    <property type="entry name" value="RB-associated KRAB zinc finger protein-like"/>
    <property type="match status" value="1"/>
</dbReference>